<dbReference type="Proteomes" id="UP001595887">
    <property type="component" value="Unassembled WGS sequence"/>
</dbReference>
<proteinExistence type="predicted"/>
<evidence type="ECO:0000313" key="2">
    <source>
        <dbReference type="EMBL" id="MFC4293077.1"/>
    </source>
</evidence>
<dbReference type="EMBL" id="JBHSDH010000013">
    <property type="protein sequence ID" value="MFC4293077.1"/>
    <property type="molecule type" value="Genomic_DNA"/>
</dbReference>
<evidence type="ECO:0008006" key="4">
    <source>
        <dbReference type="Google" id="ProtNLM"/>
    </source>
</evidence>
<sequence>MISGNNKNNPAPVTQGGIAAPPSNRNAPAATQERQNLFKKSLDRQAGKMDDKKNPDAKEDAKKIMQHPQGGRLKDEREAGGERADAAMPVRSAAADLSVATAQQAQPGGEPLPAHLEKMAAAIQELAGRGLNAQFQLQLPMGAMSVESVILARDGAGRLAIQLHGQGQLPATIMNRVAADLAHRLKQKKLRIASVEFAQMQPGKLPGHPAKGQA</sequence>
<feature type="compositionally biased region" description="Basic and acidic residues" evidence="1">
    <location>
        <begin position="40"/>
        <end position="63"/>
    </location>
</feature>
<comment type="caution">
    <text evidence="2">The sequence shown here is derived from an EMBL/GenBank/DDBJ whole genome shotgun (WGS) entry which is preliminary data.</text>
</comment>
<evidence type="ECO:0000313" key="3">
    <source>
        <dbReference type="Proteomes" id="UP001595887"/>
    </source>
</evidence>
<evidence type="ECO:0000256" key="1">
    <source>
        <dbReference type="SAM" id="MobiDB-lite"/>
    </source>
</evidence>
<feature type="compositionally biased region" description="Polar residues" evidence="1">
    <location>
        <begin position="1"/>
        <end position="12"/>
    </location>
</feature>
<feature type="compositionally biased region" description="Low complexity" evidence="1">
    <location>
        <begin position="19"/>
        <end position="30"/>
    </location>
</feature>
<accession>A0ABV8RJJ7</accession>
<keyword evidence="3" id="KW-1185">Reference proteome</keyword>
<feature type="compositionally biased region" description="Basic and acidic residues" evidence="1">
    <location>
        <begin position="72"/>
        <end position="85"/>
    </location>
</feature>
<gene>
    <name evidence="2" type="ORF">ACFOWX_11690</name>
</gene>
<dbReference type="RefSeq" id="WP_381424297.1">
    <property type="nucleotide sequence ID" value="NZ_JBHSDH010000013.1"/>
</dbReference>
<reference evidence="3" key="1">
    <citation type="journal article" date="2019" name="Int. J. Syst. Evol. Microbiol.">
        <title>The Global Catalogue of Microorganisms (GCM) 10K type strain sequencing project: providing services to taxonomists for standard genome sequencing and annotation.</title>
        <authorList>
            <consortium name="The Broad Institute Genomics Platform"/>
            <consortium name="The Broad Institute Genome Sequencing Center for Infectious Disease"/>
            <person name="Wu L."/>
            <person name="Ma J."/>
        </authorList>
    </citation>
    <scope>NUCLEOTIDE SEQUENCE [LARGE SCALE GENOMIC DNA]</scope>
    <source>
        <strain evidence="3">CECT 8531</strain>
    </source>
</reference>
<organism evidence="2 3">
    <name type="scientific">Sphingorhabdus arenilitoris</name>
    <dbReference type="NCBI Taxonomy" id="1490041"/>
    <lineage>
        <taxon>Bacteria</taxon>
        <taxon>Pseudomonadati</taxon>
        <taxon>Pseudomonadota</taxon>
        <taxon>Alphaproteobacteria</taxon>
        <taxon>Sphingomonadales</taxon>
        <taxon>Sphingomonadaceae</taxon>
        <taxon>Sphingorhabdus</taxon>
    </lineage>
</organism>
<feature type="region of interest" description="Disordered" evidence="1">
    <location>
        <begin position="1"/>
        <end position="85"/>
    </location>
</feature>
<name>A0ABV8RJJ7_9SPHN</name>
<protein>
    <recommendedName>
        <fullName evidence="4">Flagellar hook-length control protein FliK</fullName>
    </recommendedName>
</protein>